<evidence type="ECO:0000313" key="3">
    <source>
        <dbReference type="EMBL" id="KAJ2922256.1"/>
    </source>
</evidence>
<sequence>MDIGSTKTASTKSPGRLRRMLNRAAEKLRFRPRRDKKRHPSSGTPAGKSRKKRGQPSPSDQVSLDASTASKNHDAEAGVPMDGIESVPLETRSTGVPEGKTESRAGNRSIWNRIVRNSGDVETIRRLETDLEESRATADRSGRIIQEKTETVEDQKKTIDTIRDEREQILANMKDQETTWGAEKADLEGLVTAHGVTIEQRNAEIQDLKKEHKEESNRRKELGIRTQALEKALREATGEADRAKMQLNELKRELAATQRHADATTKLLNTRTEELNAAQAFLTTADECSGADFSRMVEQLNDDIYQCGVLIADAVIEQDAVEDTLEEGALETVFKELSQFGWTEARLRSLHPSILEQDTILFETMVQNIFVHWCHRLVSSFCYDSQSVEDHFQEVWNGIVASTDATIAKNWLSMTHSQLKQHRFDQSQVIGSLNSLMSAVGWRAATQQADFTQRLEEKVGEICARGLKIKEMATQKILSADVRLFYYGPDTPYDPVTMEDAYESPKEAEKAAPGQPVLCSTGLGVMYHIVTQGQSSGREGDRNITLRSKVVLASAVEQVD</sequence>
<feature type="compositionally biased region" description="Polar residues" evidence="2">
    <location>
        <begin position="56"/>
        <end position="70"/>
    </location>
</feature>
<dbReference type="AlphaFoldDB" id="A0A9W8IS01"/>
<evidence type="ECO:0000313" key="4">
    <source>
        <dbReference type="Proteomes" id="UP001140091"/>
    </source>
</evidence>
<gene>
    <name evidence="3" type="ORF">H1R20_g14837</name>
</gene>
<feature type="compositionally biased region" description="Basic residues" evidence="2">
    <location>
        <begin position="30"/>
        <end position="40"/>
    </location>
</feature>
<feature type="compositionally biased region" description="Polar residues" evidence="2">
    <location>
        <begin position="1"/>
        <end position="13"/>
    </location>
</feature>
<dbReference type="EMBL" id="JANBPK010001502">
    <property type="protein sequence ID" value="KAJ2922256.1"/>
    <property type="molecule type" value="Genomic_DNA"/>
</dbReference>
<protein>
    <submittedName>
        <fullName evidence="3">Uncharacterized protein</fullName>
    </submittedName>
</protein>
<proteinExistence type="predicted"/>
<keyword evidence="4" id="KW-1185">Reference proteome</keyword>
<dbReference type="Proteomes" id="UP001140091">
    <property type="component" value="Unassembled WGS sequence"/>
</dbReference>
<keyword evidence="1" id="KW-0175">Coiled coil</keyword>
<comment type="caution">
    <text evidence="3">The sequence shown here is derived from an EMBL/GenBank/DDBJ whole genome shotgun (WGS) entry which is preliminary data.</text>
</comment>
<feature type="coiled-coil region" evidence="1">
    <location>
        <begin position="145"/>
        <end position="267"/>
    </location>
</feature>
<reference evidence="3" key="1">
    <citation type="submission" date="2022-06" db="EMBL/GenBank/DDBJ databases">
        <title>Genome Sequence of Candolleomyces eurysporus.</title>
        <authorList>
            <person name="Buettner E."/>
        </authorList>
    </citation>
    <scope>NUCLEOTIDE SEQUENCE</scope>
    <source>
        <strain evidence="3">VTCC 930004</strain>
    </source>
</reference>
<evidence type="ECO:0000256" key="2">
    <source>
        <dbReference type="SAM" id="MobiDB-lite"/>
    </source>
</evidence>
<feature type="non-terminal residue" evidence="3">
    <location>
        <position position="560"/>
    </location>
</feature>
<name>A0A9W8IS01_9AGAR</name>
<organism evidence="3 4">
    <name type="scientific">Candolleomyces eurysporus</name>
    <dbReference type="NCBI Taxonomy" id="2828524"/>
    <lineage>
        <taxon>Eukaryota</taxon>
        <taxon>Fungi</taxon>
        <taxon>Dikarya</taxon>
        <taxon>Basidiomycota</taxon>
        <taxon>Agaricomycotina</taxon>
        <taxon>Agaricomycetes</taxon>
        <taxon>Agaricomycetidae</taxon>
        <taxon>Agaricales</taxon>
        <taxon>Agaricineae</taxon>
        <taxon>Psathyrellaceae</taxon>
        <taxon>Candolleomyces</taxon>
    </lineage>
</organism>
<dbReference type="OrthoDB" id="3222645at2759"/>
<evidence type="ECO:0000256" key="1">
    <source>
        <dbReference type="SAM" id="Coils"/>
    </source>
</evidence>
<feature type="region of interest" description="Disordered" evidence="2">
    <location>
        <begin position="1"/>
        <end position="104"/>
    </location>
</feature>
<accession>A0A9W8IS01</accession>